<organism evidence="2 3">
    <name type="scientific">Flavivirga jejuensis</name>
    <dbReference type="NCBI Taxonomy" id="870487"/>
    <lineage>
        <taxon>Bacteria</taxon>
        <taxon>Pseudomonadati</taxon>
        <taxon>Bacteroidota</taxon>
        <taxon>Flavobacteriia</taxon>
        <taxon>Flavobacteriales</taxon>
        <taxon>Flavobacteriaceae</taxon>
        <taxon>Flavivirga</taxon>
    </lineage>
</organism>
<evidence type="ECO:0000256" key="1">
    <source>
        <dbReference type="ARBA" id="ARBA00023239"/>
    </source>
</evidence>
<dbReference type="EMBL" id="JAUOEL010000010">
    <property type="protein sequence ID" value="MDO5976932.1"/>
    <property type="molecule type" value="Genomic_DNA"/>
</dbReference>
<comment type="caution">
    <text evidence="2">The sequence shown here is derived from an EMBL/GenBank/DDBJ whole genome shotgun (WGS) entry which is preliminary data.</text>
</comment>
<protein>
    <submittedName>
        <fullName evidence="2">Beta-hydroxyacyl-ACP dehydratase</fullName>
    </submittedName>
</protein>
<accession>A0ABT8WVM9</accession>
<dbReference type="RefSeq" id="WP_303304267.1">
    <property type="nucleotide sequence ID" value="NZ_BAABDA010000060.1"/>
</dbReference>
<dbReference type="Gene3D" id="3.10.129.10">
    <property type="entry name" value="Hotdog Thioesterase"/>
    <property type="match status" value="1"/>
</dbReference>
<dbReference type="PANTHER" id="PTHR30272:SF1">
    <property type="entry name" value="3-HYDROXYACYL-[ACYL-CARRIER-PROTEIN] DEHYDRATASE"/>
    <property type="match status" value="1"/>
</dbReference>
<dbReference type="InterPro" id="IPR013114">
    <property type="entry name" value="FabA_FabZ"/>
</dbReference>
<dbReference type="SUPFAM" id="SSF54637">
    <property type="entry name" value="Thioesterase/thiol ester dehydrase-isomerase"/>
    <property type="match status" value="1"/>
</dbReference>
<evidence type="ECO:0000313" key="3">
    <source>
        <dbReference type="Proteomes" id="UP001176806"/>
    </source>
</evidence>
<dbReference type="Pfam" id="PF07977">
    <property type="entry name" value="FabA"/>
    <property type="match status" value="1"/>
</dbReference>
<evidence type="ECO:0000313" key="2">
    <source>
        <dbReference type="EMBL" id="MDO5976932.1"/>
    </source>
</evidence>
<keyword evidence="1" id="KW-0456">Lyase</keyword>
<proteinExistence type="predicted"/>
<keyword evidence="3" id="KW-1185">Reference proteome</keyword>
<reference evidence="2" key="1">
    <citation type="submission" date="2023-07" db="EMBL/GenBank/DDBJ databases">
        <title>Two novel species in the genus Flavivirga.</title>
        <authorList>
            <person name="Kwon K."/>
        </authorList>
    </citation>
    <scope>NUCLEOTIDE SEQUENCE</scope>
    <source>
        <strain evidence="2">KACC 14158</strain>
    </source>
</reference>
<sequence>MSEKIKALIPHRYPFLFVDEILTANKDETVALKIFHSGEIMGNFSESNFVPGTLIFESMAQAGGAGVKQVGLTDGIFAFATINEAQILNPVVCGEQIKMIIKNIRVSNKIISQLGTAFVKGKVVAKAKWLCVRIG</sequence>
<name>A0ABT8WVM9_9FLAO</name>
<dbReference type="InterPro" id="IPR029069">
    <property type="entry name" value="HotDog_dom_sf"/>
</dbReference>
<dbReference type="Proteomes" id="UP001176806">
    <property type="component" value="Unassembled WGS sequence"/>
</dbReference>
<gene>
    <name evidence="2" type="ORF">Q4Q40_22250</name>
</gene>
<dbReference type="PANTHER" id="PTHR30272">
    <property type="entry name" value="3-HYDROXYACYL-[ACYL-CARRIER-PROTEIN] DEHYDRATASE"/>
    <property type="match status" value="1"/>
</dbReference>